<dbReference type="AlphaFoldDB" id="A0A1G2RMI9"/>
<gene>
    <name evidence="1" type="ORF">A3B24_00155</name>
</gene>
<comment type="caution">
    <text evidence="1">The sequence shown here is derived from an EMBL/GenBank/DDBJ whole genome shotgun (WGS) entry which is preliminary data.</text>
</comment>
<evidence type="ECO:0000313" key="2">
    <source>
        <dbReference type="Proteomes" id="UP000176917"/>
    </source>
</evidence>
<proteinExistence type="predicted"/>
<dbReference type="GO" id="GO:0003824">
    <property type="term" value="F:catalytic activity"/>
    <property type="evidence" value="ECO:0007669"/>
    <property type="project" value="InterPro"/>
</dbReference>
<dbReference type="STRING" id="1802461.A3B24_00155"/>
<evidence type="ECO:0000313" key="1">
    <source>
        <dbReference type="EMBL" id="OHA73589.1"/>
    </source>
</evidence>
<organism evidence="1 2">
    <name type="scientific">Candidatus Wildermuthbacteria bacterium RIFCSPLOWO2_01_FULL_48_16</name>
    <dbReference type="NCBI Taxonomy" id="1802461"/>
    <lineage>
        <taxon>Bacteria</taxon>
        <taxon>Candidatus Wildermuthiibacteriota</taxon>
    </lineage>
</organism>
<dbReference type="Gene3D" id="3.20.20.60">
    <property type="entry name" value="Phosphoenolpyruvate-binding domains"/>
    <property type="match status" value="1"/>
</dbReference>
<dbReference type="SUPFAM" id="SSF51621">
    <property type="entry name" value="Phosphoenolpyruvate/pyruvate domain"/>
    <property type="match status" value="1"/>
</dbReference>
<dbReference type="EMBL" id="MHUG01000010">
    <property type="protein sequence ID" value="OHA73589.1"/>
    <property type="molecule type" value="Genomic_DNA"/>
</dbReference>
<dbReference type="Proteomes" id="UP000176917">
    <property type="component" value="Unassembled WGS sequence"/>
</dbReference>
<name>A0A1G2RMI9_9BACT</name>
<reference evidence="1 2" key="1">
    <citation type="journal article" date="2016" name="Nat. Commun.">
        <title>Thousands of microbial genomes shed light on interconnected biogeochemical processes in an aquifer system.</title>
        <authorList>
            <person name="Anantharaman K."/>
            <person name="Brown C.T."/>
            <person name="Hug L.A."/>
            <person name="Sharon I."/>
            <person name="Castelle C.J."/>
            <person name="Probst A.J."/>
            <person name="Thomas B.C."/>
            <person name="Singh A."/>
            <person name="Wilkins M.J."/>
            <person name="Karaoz U."/>
            <person name="Brodie E.L."/>
            <person name="Williams K.H."/>
            <person name="Hubbard S.S."/>
            <person name="Banfield J.F."/>
        </authorList>
    </citation>
    <scope>NUCLEOTIDE SEQUENCE [LARGE SCALE GENOMIC DNA]</scope>
</reference>
<accession>A0A1G2RMI9</accession>
<dbReference type="InterPro" id="IPR040442">
    <property type="entry name" value="Pyrv_kinase-like_dom_sf"/>
</dbReference>
<sequence length="226" mass="25549">MDLKKIKALLGNPGGKIVVVENDEPVLVVSSYEEHQKSLAKPRSSAEEMLIISNHLEAKGGFSLPDHAVVRVNVAWISTKEKLMETLKDIKHDVYLDYPQGRTKPPKPTIALEETIAIIPQFPQIKYFAVSNVEEPDAIYAIKMRLPSHVGIVPKIETKRGIENLEAIVAKIQNQHIMFDKEDLYLDINRDAELFEQLVKLTRQKSKTLGITVLELHGVVFLPFKH</sequence>
<dbReference type="InterPro" id="IPR015813">
    <property type="entry name" value="Pyrv/PenolPyrv_kinase-like_dom"/>
</dbReference>
<protein>
    <submittedName>
        <fullName evidence="1">Uncharacterized protein</fullName>
    </submittedName>
</protein>